<dbReference type="STRING" id="189425.PGRAT_17835"/>
<dbReference type="EMBL" id="CP009287">
    <property type="protein sequence ID" value="AIQ69278.1"/>
    <property type="molecule type" value="Genomic_DNA"/>
</dbReference>
<comment type="similarity">
    <text evidence="2">Belongs to the ROK (NagC/XylR) family.</text>
</comment>
<keyword evidence="5" id="KW-1185">Reference proteome</keyword>
<evidence type="ECO:0000256" key="2">
    <source>
        <dbReference type="ARBA" id="ARBA00006479"/>
    </source>
</evidence>
<organism evidence="4 5">
    <name type="scientific">Paenibacillus graminis</name>
    <dbReference type="NCBI Taxonomy" id="189425"/>
    <lineage>
        <taxon>Bacteria</taxon>
        <taxon>Bacillati</taxon>
        <taxon>Bacillota</taxon>
        <taxon>Bacilli</taxon>
        <taxon>Bacillales</taxon>
        <taxon>Paenibacillaceae</taxon>
        <taxon>Paenibacillus</taxon>
    </lineage>
</organism>
<dbReference type="OrthoDB" id="6501901at2"/>
<dbReference type="eggNOG" id="COG1940">
    <property type="taxonomic scope" value="Bacteria"/>
</dbReference>
<evidence type="ECO:0000313" key="4">
    <source>
        <dbReference type="EMBL" id="AIQ69278.1"/>
    </source>
</evidence>
<dbReference type="CDD" id="cd23763">
    <property type="entry name" value="ASKHA_ATPase_ROK"/>
    <property type="match status" value="1"/>
</dbReference>
<dbReference type="Gene3D" id="1.10.10.10">
    <property type="entry name" value="Winged helix-like DNA-binding domain superfamily/Winged helix DNA-binding domain"/>
    <property type="match status" value="1"/>
</dbReference>
<gene>
    <name evidence="4" type="ORF">PGRAT_17835</name>
</gene>
<accession>A0A089MCR8</accession>
<dbReference type="KEGG" id="pgm:PGRAT_17835"/>
<dbReference type="InterPro" id="IPR036388">
    <property type="entry name" value="WH-like_DNA-bd_sf"/>
</dbReference>
<dbReference type="HOGENOM" id="CLU_067512_0_0_9"/>
<dbReference type="AlphaFoldDB" id="A0A089MCR8"/>
<proteinExistence type="inferred from homology"/>
<comment type="function">
    <text evidence="1">Transcriptional repressor of xylose-utilizing enzymes.</text>
</comment>
<dbReference type="PANTHER" id="PTHR18964">
    <property type="entry name" value="ROK (REPRESSOR, ORF, KINASE) FAMILY"/>
    <property type="match status" value="1"/>
</dbReference>
<dbReference type="Gene3D" id="3.30.420.40">
    <property type="match status" value="2"/>
</dbReference>
<reference evidence="4 5" key="1">
    <citation type="submission" date="2014-08" db="EMBL/GenBank/DDBJ databases">
        <title>Comparative genomics of the Paenibacillus odorifer group.</title>
        <authorList>
            <person name="den Bakker H.C."/>
            <person name="Tsai Y.-C."/>
            <person name="Martin N."/>
            <person name="Korlach J."/>
            <person name="Wiedmann M."/>
        </authorList>
    </citation>
    <scope>NUCLEOTIDE SEQUENCE [LARGE SCALE GENOMIC DNA]</scope>
    <source>
        <strain evidence="4 5">DSM 15220</strain>
    </source>
</reference>
<dbReference type="SUPFAM" id="SSF53067">
    <property type="entry name" value="Actin-like ATPase domain"/>
    <property type="match status" value="1"/>
</dbReference>
<evidence type="ECO:0000256" key="1">
    <source>
        <dbReference type="ARBA" id="ARBA00002486"/>
    </source>
</evidence>
<sequence>MKNIGGNALVIKEVNINLVRRVLKERKQATKRQIAEDTGLSVVTAGSVLEVLVRQNEVLAAGQISSSGGRPAQQYIYNDEHALALILFPFEKHGGICIHCTVVTLFGRCLYEANRPVEQVDLVCFEVIIDELLNRYPAIQAIGFGLPGAEAGGRLVLSDYEALRGIPVAEYFRERCQKRVIIENDVNAAAIGYYSRTGREAAASAVYLYFPDRFPPGAGIIINGKLHRGRSGFAGEVANIPLGIPWSSSEWQSSPAGMMEAIARLTATVSGVLNPDAVVLYGSFLQVEHLSGIVELCAGLLPPGVAPQIVLSTDFAADYLNGMIVSTLATLETGLQLTKFEA</sequence>
<evidence type="ECO:0000256" key="3">
    <source>
        <dbReference type="ARBA" id="ARBA00022629"/>
    </source>
</evidence>
<dbReference type="RefSeq" id="WP_025709120.1">
    <property type="nucleotide sequence ID" value="NZ_CP009287.1"/>
</dbReference>
<keyword evidence="3" id="KW-0119">Carbohydrate metabolism</keyword>
<dbReference type="InterPro" id="IPR043129">
    <property type="entry name" value="ATPase_NBD"/>
</dbReference>
<dbReference type="SUPFAM" id="SSF46785">
    <property type="entry name" value="Winged helix' DNA-binding domain"/>
    <property type="match status" value="1"/>
</dbReference>
<dbReference type="GO" id="GO:0042732">
    <property type="term" value="P:D-xylose metabolic process"/>
    <property type="evidence" value="ECO:0007669"/>
    <property type="project" value="UniProtKB-KW"/>
</dbReference>
<dbReference type="PANTHER" id="PTHR18964:SF149">
    <property type="entry name" value="BIFUNCTIONAL UDP-N-ACETYLGLUCOSAMINE 2-EPIMERASE_N-ACETYLMANNOSAMINE KINASE"/>
    <property type="match status" value="1"/>
</dbReference>
<keyword evidence="3" id="KW-0859">Xylose metabolism</keyword>
<dbReference type="Proteomes" id="UP000029500">
    <property type="component" value="Chromosome"/>
</dbReference>
<evidence type="ECO:0000313" key="5">
    <source>
        <dbReference type="Proteomes" id="UP000029500"/>
    </source>
</evidence>
<dbReference type="InterPro" id="IPR036390">
    <property type="entry name" value="WH_DNA-bd_sf"/>
</dbReference>
<dbReference type="Pfam" id="PF00480">
    <property type="entry name" value="ROK"/>
    <property type="match status" value="1"/>
</dbReference>
<dbReference type="InterPro" id="IPR000600">
    <property type="entry name" value="ROK"/>
</dbReference>
<name>A0A089MCR8_9BACL</name>
<protein>
    <submittedName>
        <fullName evidence="4">ROK family transcriptional regulator</fullName>
    </submittedName>
</protein>